<dbReference type="InterPro" id="IPR025202">
    <property type="entry name" value="PLD-like_dom"/>
</dbReference>
<dbReference type="InterPro" id="IPR001736">
    <property type="entry name" value="PLipase_D/transphosphatidylase"/>
</dbReference>
<protein>
    <recommendedName>
        <fullName evidence="1">PLD phosphodiesterase domain-containing protein</fullName>
    </recommendedName>
</protein>
<dbReference type="Gene3D" id="1.10.10.10">
    <property type="entry name" value="Winged helix-like DNA-binding domain superfamily/Winged helix DNA-binding domain"/>
    <property type="match status" value="1"/>
</dbReference>
<dbReference type="InterPro" id="IPR036388">
    <property type="entry name" value="WH-like_DNA-bd_sf"/>
</dbReference>
<evidence type="ECO:0000313" key="3">
    <source>
        <dbReference type="Proteomes" id="UP000244093"/>
    </source>
</evidence>
<dbReference type="SUPFAM" id="SSF46785">
    <property type="entry name" value="Winged helix' DNA-binding domain"/>
    <property type="match status" value="1"/>
</dbReference>
<dbReference type="GO" id="GO:0032049">
    <property type="term" value="P:cardiolipin biosynthetic process"/>
    <property type="evidence" value="ECO:0007669"/>
    <property type="project" value="UniProtKB-ARBA"/>
</dbReference>
<reference evidence="2 3" key="1">
    <citation type="journal article" date="2018" name="Syst. Appl. Microbiol.">
        <title>A new symbiotic nanoarchaeote (Candidatus Nanoclepta minutus) and its host (Zestosphaera tikiterensis gen. nov., sp. nov.) from a New Zealand hot spring.</title>
        <authorList>
            <person name="St John E."/>
            <person name="Liu Y."/>
            <person name="Podar M."/>
            <person name="Stott M.B."/>
            <person name="Meneghin J."/>
            <person name="Chen Z."/>
            <person name="Lagutin K."/>
            <person name="Mitchell K."/>
            <person name="Reysenbach A.L."/>
        </authorList>
    </citation>
    <scope>NUCLEOTIDE SEQUENCE [LARGE SCALE GENOMIC DNA]</scope>
    <source>
        <strain evidence="2">NZ3</strain>
    </source>
</reference>
<comment type="caution">
    <text evidence="2">The sequence shown here is derived from an EMBL/GenBank/DDBJ whole genome shotgun (WGS) entry which is preliminary data.</text>
</comment>
<feature type="domain" description="PLD phosphodiesterase" evidence="1">
    <location>
        <begin position="197"/>
        <end position="224"/>
    </location>
</feature>
<name>A0A2R7Y732_9CREN</name>
<dbReference type="SUPFAM" id="SSF56024">
    <property type="entry name" value="Phospholipase D/nuclease"/>
    <property type="match status" value="1"/>
</dbReference>
<dbReference type="EMBL" id="NBVN01000002">
    <property type="protein sequence ID" value="PUA33340.1"/>
    <property type="molecule type" value="Genomic_DNA"/>
</dbReference>
<gene>
    <name evidence="2" type="ORF">B7O98_02630</name>
</gene>
<evidence type="ECO:0000313" key="2">
    <source>
        <dbReference type="EMBL" id="PUA33340.1"/>
    </source>
</evidence>
<dbReference type="SMART" id="SM00155">
    <property type="entry name" value="PLDc"/>
    <property type="match status" value="1"/>
</dbReference>
<dbReference type="InterPro" id="IPR036390">
    <property type="entry name" value="WH_DNA-bd_sf"/>
</dbReference>
<dbReference type="PANTHER" id="PTHR21248:SF22">
    <property type="entry name" value="PHOSPHOLIPASE D"/>
    <property type="match status" value="1"/>
</dbReference>
<dbReference type="CDD" id="cd00138">
    <property type="entry name" value="PLDc_SF"/>
    <property type="match status" value="1"/>
</dbReference>
<dbReference type="PANTHER" id="PTHR21248">
    <property type="entry name" value="CARDIOLIPIN SYNTHASE"/>
    <property type="match status" value="1"/>
</dbReference>
<dbReference type="Gene3D" id="3.30.870.10">
    <property type="entry name" value="Endonuclease Chain A"/>
    <property type="match status" value="1"/>
</dbReference>
<evidence type="ECO:0000259" key="1">
    <source>
        <dbReference type="PROSITE" id="PS50035"/>
    </source>
</evidence>
<sequence length="259" mass="29436">MSRKIVELLSEEKRPLTTEYICLKLNIAKSLASSALYKLLREGIVERVYTETYDPTQPFDTAMWVLKEGVKQAEGAIKPAEGIESKHTKLVLSMPLSMHSLRADLLNRFEALDLHDAYTHVIEMARQELKIMCPVIDAYALYPLISKILSSKGLKIRVLTEIGKSRDVMHLLESLGSKSIEVKNAEKTVRYEGYERKAFGIHAKLVIADNEVALIGSFNLSRHHYLVNFDIGFLIYDQAVVNKLSLIFEEMWNYVSATD</sequence>
<organism evidence="2 3">
    <name type="scientific">Zestosphaera tikiterensis</name>
    <dbReference type="NCBI Taxonomy" id="1973259"/>
    <lineage>
        <taxon>Archaea</taxon>
        <taxon>Thermoproteota</taxon>
        <taxon>Thermoprotei</taxon>
        <taxon>Desulfurococcales</taxon>
        <taxon>Desulfurococcaceae</taxon>
        <taxon>Zestosphaera</taxon>
    </lineage>
</organism>
<dbReference type="PROSITE" id="PS50035">
    <property type="entry name" value="PLD"/>
    <property type="match status" value="1"/>
</dbReference>
<dbReference type="AlphaFoldDB" id="A0A2R7Y732"/>
<dbReference type="Pfam" id="PF13091">
    <property type="entry name" value="PLDc_2"/>
    <property type="match status" value="1"/>
</dbReference>
<dbReference type="Proteomes" id="UP000244093">
    <property type="component" value="Unassembled WGS sequence"/>
</dbReference>
<accession>A0A2R7Y732</accession>
<dbReference type="GO" id="GO:0030572">
    <property type="term" value="F:phosphatidyltransferase activity"/>
    <property type="evidence" value="ECO:0007669"/>
    <property type="project" value="UniProtKB-ARBA"/>
</dbReference>
<proteinExistence type="predicted"/>